<dbReference type="PANTHER" id="PTHR15454:SF56">
    <property type="entry name" value="PROTEIN PHOSPHATASE 1 REGULATORY SUBUNIT 7-RELATED"/>
    <property type="match status" value="1"/>
</dbReference>
<name>A0A8H7KFY7_AGABI</name>
<sequence>MSRIPQPSSTRTAPGTTLAMTPTTPSRPRVLNAIISTPTARNRTVSSAARAGASTPSNAQTKPNAPVVRKMTSATSLKAKAPSSSARVGASTTSNGLSRPTTPAVRKKTSAVSLKAKGPTSKPVSPTKSRPPTVANEISHAASEKPSGTPSLSIREAIALKRAEAKKAQTKGSVTGLDTMPTLEDALPPHAIPLQEDEDILGRATLRETIEKARSTGTLNVATRSLKCLPSALFEIHLNITPERLKSVSDEPPLPPAPIEAPTNRSSRKNPAWFEAQDLRVLKACGNDIQEIQHEISLFGSLKIVDFHSNTLASVPDTLADLSMLANLDLSHNKLTALPNVLFALPELTHLNISHNTLTSLPFNAYFASLDPRSRNNHNKSTDFFAPEIVRAITPLPKLLVMEASHNCITAESIDTTLPKTLVRIDLSSNPLGSSRNLLKVLGNLPRIKQIMMEKADIGDDSFPFDLFPPASFPSLKVLDLAETGVTKETVCTALKGMKQELNHDFTRDDPPDGVTRVIVGKKVMKEAWEIELEKRAHDRVNRSFDLGGEWVETPRPTSTSPAPSSASHVTSVRSSSSRTTKNIREVVKEAWELEAEAGLMTEGGRRRARAAATPQEQDLRPKNGDGVGKGRPLSLSRSSPVPSLTLSSPQFYSASTQTLTLPPSQPPKPAGHNRTFSLATKMIPSSSSSSSCAADMAVPPPSLPLNTIVIQPFAHSLRSLTLMNRRADRSFALPSSTSIDPHGFLPCLEELDLEGCNFSDMVPVLRADVSPSLSSSPPSSPPTNFRTNEPLLPLLATLFPSLRTLNLSYNALTSSALTQEALFALVLSFHPDGQRENGAAMTNTAATKKGLRHLRLRGNRITDLDGFTGLAGMFKGNRDVSEWKLEELDLRDNEIGRLPPEIGLLPLDVFLVDGNTFRVPQRRVWEREGTKGLLSWLRGRIE</sequence>
<evidence type="ECO:0000256" key="3">
    <source>
        <dbReference type="SAM" id="MobiDB-lite"/>
    </source>
</evidence>
<dbReference type="Gene3D" id="3.80.10.10">
    <property type="entry name" value="Ribonuclease Inhibitor"/>
    <property type="match status" value="3"/>
</dbReference>
<reference evidence="4 5" key="1">
    <citation type="journal article" name="Sci. Rep.">
        <title>Telomere-to-telomere assembled and centromere annotated genomes of the two main subspecies of the button mushroom Agaricus bisporus reveal especially polymorphic chromosome ends.</title>
        <authorList>
            <person name="Sonnenberg A.S.M."/>
            <person name="Sedaghat-Telgerd N."/>
            <person name="Lavrijssen B."/>
            <person name="Ohm R.A."/>
            <person name="Hendrickx P.M."/>
            <person name="Scholtmeijer K."/>
            <person name="Baars J.J.P."/>
            <person name="van Peer A."/>
        </authorList>
    </citation>
    <scope>NUCLEOTIDE SEQUENCE [LARGE SCALE GENOMIC DNA]</scope>
    <source>
        <strain evidence="4 5">H119_p4</strain>
    </source>
</reference>
<dbReference type="SMART" id="SM00369">
    <property type="entry name" value="LRR_TYP"/>
    <property type="match status" value="7"/>
</dbReference>
<feature type="region of interest" description="Disordered" evidence="3">
    <location>
        <begin position="246"/>
        <end position="268"/>
    </location>
</feature>
<feature type="region of interest" description="Disordered" evidence="3">
    <location>
        <begin position="1"/>
        <end position="150"/>
    </location>
</feature>
<protein>
    <recommendedName>
        <fullName evidence="6">L domain-like protein</fullName>
    </recommendedName>
</protein>
<comment type="caution">
    <text evidence="4">The sequence shown here is derived from an EMBL/GenBank/DDBJ whole genome shotgun (WGS) entry which is preliminary data.</text>
</comment>
<gene>
    <name evidence="4" type="ORF">Agabi119p4_5956</name>
</gene>
<keyword evidence="1" id="KW-0433">Leucine-rich repeat</keyword>
<feature type="compositionally biased region" description="Polar residues" evidence="3">
    <location>
        <begin position="34"/>
        <end position="47"/>
    </location>
</feature>
<feature type="compositionally biased region" description="Polar residues" evidence="3">
    <location>
        <begin position="54"/>
        <end position="63"/>
    </location>
</feature>
<dbReference type="GO" id="GO:0005737">
    <property type="term" value="C:cytoplasm"/>
    <property type="evidence" value="ECO:0007669"/>
    <property type="project" value="TreeGrafter"/>
</dbReference>
<feature type="compositionally biased region" description="Low complexity" evidence="3">
    <location>
        <begin position="554"/>
        <end position="581"/>
    </location>
</feature>
<evidence type="ECO:0008006" key="6">
    <source>
        <dbReference type="Google" id="ProtNLM"/>
    </source>
</evidence>
<accession>A0A8H7KFY7</accession>
<feature type="region of interest" description="Disordered" evidence="3">
    <location>
        <begin position="549"/>
        <end position="581"/>
    </location>
</feature>
<keyword evidence="2" id="KW-0677">Repeat</keyword>
<feature type="compositionally biased region" description="Polar residues" evidence="3">
    <location>
        <begin position="1"/>
        <end position="26"/>
    </location>
</feature>
<dbReference type="PROSITE" id="PS51450">
    <property type="entry name" value="LRR"/>
    <property type="match status" value="3"/>
</dbReference>
<evidence type="ECO:0000256" key="1">
    <source>
        <dbReference type="ARBA" id="ARBA00022614"/>
    </source>
</evidence>
<evidence type="ECO:0000313" key="5">
    <source>
        <dbReference type="Proteomes" id="UP000629468"/>
    </source>
</evidence>
<evidence type="ECO:0000256" key="2">
    <source>
        <dbReference type="ARBA" id="ARBA00022737"/>
    </source>
</evidence>
<proteinExistence type="predicted"/>
<dbReference type="InterPro" id="IPR001611">
    <property type="entry name" value="Leu-rich_rpt"/>
</dbReference>
<dbReference type="Proteomes" id="UP000629468">
    <property type="component" value="Unassembled WGS sequence"/>
</dbReference>
<dbReference type="Pfam" id="PF00560">
    <property type="entry name" value="LRR_1"/>
    <property type="match status" value="1"/>
</dbReference>
<evidence type="ECO:0000313" key="4">
    <source>
        <dbReference type="EMBL" id="KAF7771645.1"/>
    </source>
</evidence>
<organism evidence="4 5">
    <name type="scientific">Agaricus bisporus var. burnettii</name>
    <dbReference type="NCBI Taxonomy" id="192524"/>
    <lineage>
        <taxon>Eukaryota</taxon>
        <taxon>Fungi</taxon>
        <taxon>Dikarya</taxon>
        <taxon>Basidiomycota</taxon>
        <taxon>Agaricomycotina</taxon>
        <taxon>Agaricomycetes</taxon>
        <taxon>Agaricomycetidae</taxon>
        <taxon>Agaricales</taxon>
        <taxon>Agaricineae</taxon>
        <taxon>Agaricaceae</taxon>
        <taxon>Agaricus</taxon>
    </lineage>
</organism>
<dbReference type="Pfam" id="PF13516">
    <property type="entry name" value="LRR_6"/>
    <property type="match status" value="1"/>
</dbReference>
<dbReference type="SUPFAM" id="SSF52058">
    <property type="entry name" value="L domain-like"/>
    <property type="match status" value="1"/>
</dbReference>
<dbReference type="EMBL" id="JABXXO010000008">
    <property type="protein sequence ID" value="KAF7771645.1"/>
    <property type="molecule type" value="Genomic_DNA"/>
</dbReference>
<dbReference type="InterPro" id="IPR003591">
    <property type="entry name" value="Leu-rich_rpt_typical-subtyp"/>
</dbReference>
<dbReference type="InterPro" id="IPR032675">
    <property type="entry name" value="LRR_dom_sf"/>
</dbReference>
<dbReference type="PRINTS" id="PR00019">
    <property type="entry name" value="LEURICHRPT"/>
</dbReference>
<feature type="region of interest" description="Disordered" evidence="3">
    <location>
        <begin position="603"/>
        <end position="649"/>
    </location>
</feature>
<feature type="compositionally biased region" description="Low complexity" evidence="3">
    <location>
        <begin position="633"/>
        <end position="649"/>
    </location>
</feature>
<feature type="compositionally biased region" description="Polar residues" evidence="3">
    <location>
        <begin position="72"/>
        <end position="101"/>
    </location>
</feature>
<dbReference type="PANTHER" id="PTHR15454">
    <property type="entry name" value="NISCHARIN RELATED"/>
    <property type="match status" value="1"/>
</dbReference>
<dbReference type="AlphaFoldDB" id="A0A8H7KFY7"/>